<protein>
    <submittedName>
        <fullName evidence="1">Uncharacterized protein</fullName>
    </submittedName>
</protein>
<reference evidence="1" key="1">
    <citation type="journal article" date="2014" name="Front. Microbiol.">
        <title>High frequency of phylogenetically diverse reductive dehalogenase-homologous genes in deep subseafloor sedimentary metagenomes.</title>
        <authorList>
            <person name="Kawai M."/>
            <person name="Futagami T."/>
            <person name="Toyoda A."/>
            <person name="Takaki Y."/>
            <person name="Nishi S."/>
            <person name="Hori S."/>
            <person name="Arai W."/>
            <person name="Tsubouchi T."/>
            <person name="Morono Y."/>
            <person name="Uchiyama I."/>
            <person name="Ito T."/>
            <person name="Fujiyama A."/>
            <person name="Inagaki F."/>
            <person name="Takami H."/>
        </authorList>
    </citation>
    <scope>NUCLEOTIDE SEQUENCE</scope>
    <source>
        <strain evidence="1">Expedition CK06-06</strain>
    </source>
</reference>
<gene>
    <name evidence="1" type="ORF">S01H4_65721</name>
</gene>
<sequence>MYIIDKQIITSEDIEKSGVTRISDIFSLVTNYNYSTINGSLPIVYLTSPNGGKFWEVESDQLITWQSLGVNFVKIEYSTN</sequence>
<evidence type="ECO:0000313" key="1">
    <source>
        <dbReference type="EMBL" id="GAH28286.1"/>
    </source>
</evidence>
<accession>X1E4V0</accession>
<organism evidence="1">
    <name type="scientific">marine sediment metagenome</name>
    <dbReference type="NCBI Taxonomy" id="412755"/>
    <lineage>
        <taxon>unclassified sequences</taxon>
        <taxon>metagenomes</taxon>
        <taxon>ecological metagenomes</taxon>
    </lineage>
</organism>
<feature type="non-terminal residue" evidence="1">
    <location>
        <position position="80"/>
    </location>
</feature>
<name>X1E4V0_9ZZZZ</name>
<dbReference type="AlphaFoldDB" id="X1E4V0"/>
<proteinExistence type="predicted"/>
<dbReference type="EMBL" id="BART01040330">
    <property type="protein sequence ID" value="GAH28286.1"/>
    <property type="molecule type" value="Genomic_DNA"/>
</dbReference>
<comment type="caution">
    <text evidence="1">The sequence shown here is derived from an EMBL/GenBank/DDBJ whole genome shotgun (WGS) entry which is preliminary data.</text>
</comment>